<dbReference type="Proteomes" id="UP000053263">
    <property type="component" value="Unassembled WGS sequence"/>
</dbReference>
<sequence length="2051" mass="226145">MSHALWSRYHSSGLRAVTHSLVHLTVDEIPLVAYLDQSRVLFCLDPHFARNVARQLSDLQDLVSRVAQLKKISGPSFIKVSGSSILVQLVESVYSSKDELQRAWDVFMRRAYIERKWLENSYTEIPDMWGAFDVGSARASFENSRAQKRAAQELLLLRLQSHPDQWHYIQRRISNAVSNKCAANPLPSRSPPSTPSPCQSTPAVTLLSPTAQSYQPQDDSARLTQAAAVYRQPLPDYAGGVFLTESNGGRGLFTLSHTVAVKASPASSSQAADAEAVRSSSHSDIPVIRVVLPAPRSKHYAVDTSHTDFFSSIPGTANSVIPNSQTAENDGVGICETGAKERVQGWEAEVRKAQDGSGGREIKVRRQSRVCRSRRRNCKPRRGVPGDERDEILPSNPLSRLTMAVDELQKTRTSCHALVEGRSPDRHVLSSLVRFCASISCGLRSAPYAFPQGALSNVSPREGVGTRLQNARDARLLRLRTQLQSTAERWDDFVLRACIVSRLRTCVRATLLRTAEAILPREGVGTEPRLLVTACAAITSAWHRFFLASRILVGDWRALHWLTCATVAGHDFKAKHVIAPAQAYFGLLFSLDALGRRFCAPLALRLGLHRPVAVWHLEDTDKQLGPALESFALQKLADLPIVWGCEAIGSQAQSFNGVNVANAIALLCSPASSGRALSCNEDTLRAARSLNTVGTQLQAVHAPTVEASTLCSNARSARVVDLALRPCEETSESPLLASSASRNIANSTPPDSLTSDYDKNERSRSVAGATGVAQRADEKVPSSQAWSGGRVLTVHRVYRAPCARVLWLSRLWPRNEAGTAIRTLRCVPSFRARTRAQSFPETDGSRAWQSCRAIVGGRDSNGHGYSCPTGSHPPSRRKRAPDKSRPLPGAPMVHFDNRSFYKAFVEALCSQFLQAVRVLVYNALTSRPIRQAHNTASFLHARNMRRLMFFSACCWFCMFFNDFGSKLRTRTFWSGDLCAGLALLERDVVMFCFATVVEMRTRGVNLRTDVRLVGCFSPDNMARPCALLSSSPRDYVDNMVSSKAGGALLTEALTFVRVELGGRVCVSVRHRPKDRTFCARPQYSATSIDNLHRSTPRRTRCPRLVRVCWRARPRPRKGKDTDIQLMRALEELISRELGAALSIDWGCKFMRTRAQWPHGFSAASANAACKPASVILVRVHVNGRVQSLRVRYEERVSALAARQDAIRAAPSPEIIGARLQVVRDECPLETRTLSQLNATPTLTDEAGAPGLNTCSARAVDRDLLPYDDMSLLPDSISTSNDLAYSIVPDSLNGDGDGNQRRGLSTEVTRTVERENKKAPLSQAGSGGRVPMVRRARYPSLARVSWQLRLWPRGGIGTTICTRRCAPSSQARARAQYFPDTDGSRSWLSCRAIVGGRGPDGHGHSCHTGSRPPSRRKLEPDKARFSRIKTKDLWVRPSMAVGCTRGVIPAAATRSTACLLRCGAALKSGEGFRKPRTRNTPTVKPGGHTLIVNCIRRARREDRVYQLAGHGPQNGTRKPVCFIRFVHASHANAEAHCGEYLATSASSFLLDSSPLKVNACSHPRCSTDADDLSPRLSWHEKDCERESGGHGYSCLAGPHAPKKRGSDYYWKAPDSSSTYVLRRRDALHLHIGQHCSGISTPELRALYTHSGTDDPGSWPSSRVIVGQQDLNGYGSSGPIESRPPSWGKRPSDKAHRYHATSVVQRDGFPFYEASRYRFWLCVVLDALGCNPRVRGLEVSADTDRCTGSLETGDCPPRHTPRWRKGSGTRPQVVRNVSQSGCTSRPHVLPRQRVRKGIATLMRGVFYDTSSDATERSLCVCSWERTLTFTVRQDAKHVKPSHKPTIVRCVLIACYTAYADMPNDAAVVPRLLGGSGNDWEKCPRVETGGQAFMIPHARHVRSVRLRHLRIHCARSLGTDARPIYIRSDNGDSRSWLSWRKVVGWTYPDKHGSSCPTGLRPPNQRKCAPDAVVLQLESLVFYGTLAEASCYSFLVSSRYALVHKEPALAWPSGNTASLFDVAAVRVLAPTAACWQSYNTWDNNSHLCGWTLQLL</sequence>
<protein>
    <submittedName>
        <fullName evidence="2">Uncharacterized protein</fullName>
    </submittedName>
</protein>
<dbReference type="EMBL" id="KN832581">
    <property type="protein sequence ID" value="KII83163.1"/>
    <property type="molecule type" value="Genomic_DNA"/>
</dbReference>
<feature type="region of interest" description="Disordered" evidence="1">
    <location>
        <begin position="1290"/>
        <end position="1327"/>
    </location>
</feature>
<proteinExistence type="predicted"/>
<name>A0A0C9T4W3_PLICR</name>
<evidence type="ECO:0000313" key="2">
    <source>
        <dbReference type="EMBL" id="KII83163.1"/>
    </source>
</evidence>
<feature type="region of interest" description="Disordered" evidence="1">
    <location>
        <begin position="862"/>
        <end position="889"/>
    </location>
</feature>
<keyword evidence="3" id="KW-1185">Reference proteome</keyword>
<feature type="region of interest" description="Disordered" evidence="1">
    <location>
        <begin position="1398"/>
        <end position="1421"/>
    </location>
</feature>
<feature type="compositionally biased region" description="Polar residues" evidence="1">
    <location>
        <begin position="734"/>
        <end position="755"/>
    </location>
</feature>
<dbReference type="HOGENOM" id="CLU_233120_0_0_1"/>
<accession>A0A0C9T4W3</accession>
<feature type="region of interest" description="Disordered" evidence="1">
    <location>
        <begin position="734"/>
        <end position="784"/>
    </location>
</feature>
<feature type="region of interest" description="Disordered" evidence="1">
    <location>
        <begin position="1672"/>
        <end position="1691"/>
    </location>
</feature>
<evidence type="ECO:0000256" key="1">
    <source>
        <dbReference type="SAM" id="MobiDB-lite"/>
    </source>
</evidence>
<reference evidence="2 3" key="1">
    <citation type="submission" date="2014-06" db="EMBL/GenBank/DDBJ databases">
        <title>Evolutionary Origins and Diversification of the Mycorrhizal Mutualists.</title>
        <authorList>
            <consortium name="DOE Joint Genome Institute"/>
            <consortium name="Mycorrhizal Genomics Consortium"/>
            <person name="Kohler A."/>
            <person name="Kuo A."/>
            <person name="Nagy L.G."/>
            <person name="Floudas D."/>
            <person name="Copeland A."/>
            <person name="Barry K.W."/>
            <person name="Cichocki N."/>
            <person name="Veneault-Fourrey C."/>
            <person name="LaButti K."/>
            <person name="Lindquist E.A."/>
            <person name="Lipzen A."/>
            <person name="Lundell T."/>
            <person name="Morin E."/>
            <person name="Murat C."/>
            <person name="Riley R."/>
            <person name="Ohm R."/>
            <person name="Sun H."/>
            <person name="Tunlid A."/>
            <person name="Henrissat B."/>
            <person name="Grigoriev I.V."/>
            <person name="Hibbett D.S."/>
            <person name="Martin F."/>
        </authorList>
    </citation>
    <scope>NUCLEOTIDE SEQUENCE [LARGE SCALE GENOMIC DNA]</scope>
    <source>
        <strain evidence="2 3">FD-325 SS-3</strain>
    </source>
</reference>
<evidence type="ECO:0000313" key="3">
    <source>
        <dbReference type="Proteomes" id="UP000053263"/>
    </source>
</evidence>
<feature type="region of interest" description="Disordered" evidence="1">
    <location>
        <begin position="182"/>
        <end position="203"/>
    </location>
</feature>
<gene>
    <name evidence="2" type="ORF">PLICRDRAFT_180663</name>
</gene>
<organism evidence="2 3">
    <name type="scientific">Plicaturopsis crispa FD-325 SS-3</name>
    <dbReference type="NCBI Taxonomy" id="944288"/>
    <lineage>
        <taxon>Eukaryota</taxon>
        <taxon>Fungi</taxon>
        <taxon>Dikarya</taxon>
        <taxon>Basidiomycota</taxon>
        <taxon>Agaricomycotina</taxon>
        <taxon>Agaricomycetes</taxon>
        <taxon>Agaricomycetidae</taxon>
        <taxon>Amylocorticiales</taxon>
        <taxon>Amylocorticiaceae</taxon>
        <taxon>Plicatura</taxon>
        <taxon>Plicaturopsis crispa</taxon>
    </lineage>
</organism>